<evidence type="ECO:0000313" key="1">
    <source>
        <dbReference type="EMBL" id="CAG9988558.1"/>
    </source>
</evidence>
<gene>
    <name evidence="1" type="ORF">CBYS24578_00010110</name>
</gene>
<feature type="non-terminal residue" evidence="1">
    <location>
        <position position="74"/>
    </location>
</feature>
<dbReference type="Proteomes" id="UP000754883">
    <property type="component" value="Unassembled WGS sequence"/>
</dbReference>
<accession>A0A9N9UJY1</accession>
<comment type="caution">
    <text evidence="1">The sequence shown here is derived from an EMBL/GenBank/DDBJ whole genome shotgun (WGS) entry which is preliminary data.</text>
</comment>
<dbReference type="OrthoDB" id="10376381at2759"/>
<keyword evidence="2" id="KW-1185">Reference proteome</keyword>
<sequence length="74" mass="8215">GANLRGKALLNPEAELPPLVDAKTGDTIESFPKDLEAFYQLNVSEMLYILRALDLRAEKVGVITAQETLRNIFI</sequence>
<name>A0A9N9UJY1_9HYPO</name>
<dbReference type="EMBL" id="CABFNO020001451">
    <property type="protein sequence ID" value="CAG9988558.1"/>
    <property type="molecule type" value="Genomic_DNA"/>
</dbReference>
<reference evidence="1" key="1">
    <citation type="submission" date="2021-10" db="EMBL/GenBank/DDBJ databases">
        <authorList>
            <person name="Piombo E."/>
        </authorList>
    </citation>
    <scope>NUCLEOTIDE SEQUENCE</scope>
</reference>
<protein>
    <submittedName>
        <fullName evidence="1">Uncharacterized protein</fullName>
    </submittedName>
</protein>
<evidence type="ECO:0000313" key="2">
    <source>
        <dbReference type="Proteomes" id="UP000754883"/>
    </source>
</evidence>
<proteinExistence type="predicted"/>
<dbReference type="AlphaFoldDB" id="A0A9N9UJY1"/>
<organism evidence="1 2">
    <name type="scientific">Clonostachys byssicola</name>
    <dbReference type="NCBI Taxonomy" id="160290"/>
    <lineage>
        <taxon>Eukaryota</taxon>
        <taxon>Fungi</taxon>
        <taxon>Dikarya</taxon>
        <taxon>Ascomycota</taxon>
        <taxon>Pezizomycotina</taxon>
        <taxon>Sordariomycetes</taxon>
        <taxon>Hypocreomycetidae</taxon>
        <taxon>Hypocreales</taxon>
        <taxon>Bionectriaceae</taxon>
        <taxon>Clonostachys</taxon>
    </lineage>
</organism>